<dbReference type="SUPFAM" id="SSF47323">
    <property type="entry name" value="Anticodon-binding domain of a subclass of class I aminoacyl-tRNA synthetases"/>
    <property type="match status" value="1"/>
</dbReference>
<comment type="caution">
    <text evidence="14">The sequence shown here is derived from an EMBL/GenBank/DDBJ whole genome shotgun (WGS) entry which is preliminary data.</text>
</comment>
<evidence type="ECO:0000256" key="2">
    <source>
        <dbReference type="ARBA" id="ARBA00005594"/>
    </source>
</evidence>
<feature type="short sequence motif" description="'HIGH' region" evidence="10">
    <location>
        <begin position="128"/>
        <end position="138"/>
    </location>
</feature>
<dbReference type="eggNOG" id="COG0018">
    <property type="taxonomic scope" value="Bacteria"/>
</dbReference>
<sequence>MPETLEDLVRQAITAAQATGELPEFAVDDCGLERPADTSHGDWSSTVAMRSARLAHMAPSKIASAIVAHLPLSPAIATCEVAGPGFINFYLSTSAHNEVFRRVREAGDQWGRCDEGHGLSTQVEYISANPTGPLHLGHGRWAAIGDSLCNVLEHANYRVQREYYINDHGSQMDVFGRSVVMRYLQLAGLVRDGATLAAAQGRLLADREAYVEDEDDAHPELHPYMDAFTEALGGNSYGGDYIIDLAQELYASDGDRWVDVPDARRMPEFRERSYQRMLQHIKDTCHKARCDFDEWKSERSFYERDASGTSPIEQALGRLDAMGYVYTDKSGAVWFESTEFGDDKDRVLVKTNGEYTYFASDVAYTWDKFQRVDYEINIWGADHHGYVKRVQSVAEAFGHKGRYEILLGQLVNLLRNGEPVRMSKRRGTMIGFEELLDEVGADATRYTLISRSSNQTIDFDIEAVKQRSNANPVYYVQYAHARICSILRRAAGVTPQEAHDLGMDEVARRAVGDAYDLSLLTHASEAALARKVSEFPELIAGCARDRAPFRITHFCEELAGTYHAFYGTCQVLSSAGRPVDEALSKARLAACDAVRINLAVALRLIGVSAPEVM</sequence>
<dbReference type="InterPro" id="IPR005148">
    <property type="entry name" value="Arg-tRNA-synth_N"/>
</dbReference>
<evidence type="ECO:0000256" key="5">
    <source>
        <dbReference type="ARBA" id="ARBA00022741"/>
    </source>
</evidence>
<dbReference type="NCBIfam" id="TIGR00456">
    <property type="entry name" value="argS"/>
    <property type="match status" value="1"/>
</dbReference>
<dbReference type="Gene3D" id="3.40.50.620">
    <property type="entry name" value="HUPs"/>
    <property type="match status" value="1"/>
</dbReference>
<dbReference type="GO" id="GO:0006420">
    <property type="term" value="P:arginyl-tRNA aminoacylation"/>
    <property type="evidence" value="ECO:0007669"/>
    <property type="project" value="UniProtKB-UniRule"/>
</dbReference>
<dbReference type="GO" id="GO:0005737">
    <property type="term" value="C:cytoplasm"/>
    <property type="evidence" value="ECO:0007669"/>
    <property type="project" value="UniProtKB-SubCell"/>
</dbReference>
<dbReference type="SUPFAM" id="SSF55190">
    <property type="entry name" value="Arginyl-tRNA synthetase (ArgRS), N-terminal 'additional' domain"/>
    <property type="match status" value="1"/>
</dbReference>
<evidence type="ECO:0000256" key="3">
    <source>
        <dbReference type="ARBA" id="ARBA00022490"/>
    </source>
</evidence>
<comment type="subcellular location">
    <subcellularLocation>
        <location evidence="1 10">Cytoplasm</location>
    </subcellularLocation>
</comment>
<dbReference type="Gene3D" id="1.10.730.10">
    <property type="entry name" value="Isoleucyl-tRNA Synthetase, Domain 1"/>
    <property type="match status" value="1"/>
</dbReference>
<protein>
    <recommendedName>
        <fullName evidence="10">Arginine--tRNA ligase</fullName>
        <ecNumber evidence="10">6.1.1.19</ecNumber>
    </recommendedName>
    <alternativeName>
        <fullName evidence="10">Arginyl-tRNA synthetase</fullName>
        <shortName evidence="10">ArgRS</shortName>
    </alternativeName>
</protein>
<keyword evidence="15" id="KW-1185">Reference proteome</keyword>
<dbReference type="InterPro" id="IPR035684">
    <property type="entry name" value="ArgRS_core"/>
</dbReference>
<dbReference type="PATRIC" id="fig|1125712.3.peg.1214"/>
<dbReference type="SUPFAM" id="SSF52374">
    <property type="entry name" value="Nucleotidylyl transferase"/>
    <property type="match status" value="1"/>
</dbReference>
<dbReference type="GO" id="GO:0005524">
    <property type="term" value="F:ATP binding"/>
    <property type="evidence" value="ECO:0007669"/>
    <property type="project" value="UniProtKB-UniRule"/>
</dbReference>
<dbReference type="HAMAP" id="MF_00123">
    <property type="entry name" value="Arg_tRNA_synth"/>
    <property type="match status" value="1"/>
</dbReference>
<keyword evidence="3 10" id="KW-0963">Cytoplasm</keyword>
<dbReference type="AlphaFoldDB" id="U2TQI7"/>
<evidence type="ECO:0000313" key="14">
    <source>
        <dbReference type="EMBL" id="ERL08378.1"/>
    </source>
</evidence>
<dbReference type="PANTHER" id="PTHR11956:SF5">
    <property type="entry name" value="ARGININE--TRNA LIGASE, CYTOPLASMIC"/>
    <property type="match status" value="1"/>
</dbReference>
<evidence type="ECO:0000313" key="15">
    <source>
        <dbReference type="Proteomes" id="UP000016638"/>
    </source>
</evidence>
<keyword evidence="6 10" id="KW-0067">ATP-binding</keyword>
<dbReference type="STRING" id="1125712.HMPREF1316_0080"/>
<dbReference type="Pfam" id="PF05746">
    <property type="entry name" value="DALR_1"/>
    <property type="match status" value="1"/>
</dbReference>
<dbReference type="InterPro" id="IPR009080">
    <property type="entry name" value="tRNAsynth_Ia_anticodon-bd"/>
</dbReference>
<dbReference type="InterPro" id="IPR008909">
    <property type="entry name" value="DALR_anticod-bd"/>
</dbReference>
<dbReference type="Gene3D" id="3.30.1360.70">
    <property type="entry name" value="Arginyl tRNA synthetase N-terminal domain"/>
    <property type="match status" value="1"/>
</dbReference>
<dbReference type="EMBL" id="AWEZ01000045">
    <property type="protein sequence ID" value="ERL08378.1"/>
    <property type="molecule type" value="Genomic_DNA"/>
</dbReference>
<comment type="catalytic activity">
    <reaction evidence="9 10">
        <text>tRNA(Arg) + L-arginine + ATP = L-arginyl-tRNA(Arg) + AMP + diphosphate</text>
        <dbReference type="Rhea" id="RHEA:20301"/>
        <dbReference type="Rhea" id="RHEA-COMP:9658"/>
        <dbReference type="Rhea" id="RHEA-COMP:9673"/>
        <dbReference type="ChEBI" id="CHEBI:30616"/>
        <dbReference type="ChEBI" id="CHEBI:32682"/>
        <dbReference type="ChEBI" id="CHEBI:33019"/>
        <dbReference type="ChEBI" id="CHEBI:78442"/>
        <dbReference type="ChEBI" id="CHEBI:78513"/>
        <dbReference type="ChEBI" id="CHEBI:456215"/>
        <dbReference type="EC" id="6.1.1.19"/>
    </reaction>
</comment>
<comment type="subunit">
    <text evidence="10">Monomer.</text>
</comment>
<evidence type="ECO:0000256" key="8">
    <source>
        <dbReference type="ARBA" id="ARBA00023146"/>
    </source>
</evidence>
<dbReference type="InterPro" id="IPR014729">
    <property type="entry name" value="Rossmann-like_a/b/a_fold"/>
</dbReference>
<evidence type="ECO:0000259" key="13">
    <source>
        <dbReference type="SMART" id="SM01016"/>
    </source>
</evidence>
<dbReference type="EC" id="6.1.1.19" evidence="10"/>
<dbReference type="RefSeq" id="WP_021726247.1">
    <property type="nucleotide sequence ID" value="NZ_AWEZ01000045.1"/>
</dbReference>
<feature type="domain" description="Arginyl tRNA synthetase N-terminal" evidence="13">
    <location>
        <begin position="3"/>
        <end position="91"/>
    </location>
</feature>
<evidence type="ECO:0000256" key="9">
    <source>
        <dbReference type="ARBA" id="ARBA00049339"/>
    </source>
</evidence>
<feature type="domain" description="DALR anticodon binding" evidence="12">
    <location>
        <begin position="476"/>
        <end position="613"/>
    </location>
</feature>
<dbReference type="InterPro" id="IPR036695">
    <property type="entry name" value="Arg-tRNA-synth_N_sf"/>
</dbReference>
<dbReference type="PROSITE" id="PS00178">
    <property type="entry name" value="AA_TRNA_LIGASE_I"/>
    <property type="match status" value="1"/>
</dbReference>
<dbReference type="Pfam" id="PF00750">
    <property type="entry name" value="tRNA-synt_1d"/>
    <property type="match status" value="1"/>
</dbReference>
<keyword evidence="7 10" id="KW-0648">Protein biosynthesis</keyword>
<evidence type="ECO:0000259" key="12">
    <source>
        <dbReference type="SMART" id="SM00836"/>
    </source>
</evidence>
<evidence type="ECO:0000256" key="7">
    <source>
        <dbReference type="ARBA" id="ARBA00022917"/>
    </source>
</evidence>
<reference evidence="14 15" key="1">
    <citation type="submission" date="2013-08" db="EMBL/GenBank/DDBJ databases">
        <authorList>
            <person name="Durkin A.S."/>
            <person name="Haft D.R."/>
            <person name="McCorrison J."/>
            <person name="Torralba M."/>
            <person name="Gillis M."/>
            <person name="Haft D.H."/>
            <person name="Methe B."/>
            <person name="Sutton G."/>
            <person name="Nelson K.E."/>
        </authorList>
    </citation>
    <scope>NUCLEOTIDE SEQUENCE [LARGE SCALE GENOMIC DNA]</scope>
    <source>
        <strain evidence="14 15">F0195</strain>
    </source>
</reference>
<dbReference type="CDD" id="cd00671">
    <property type="entry name" value="ArgRS_core"/>
    <property type="match status" value="1"/>
</dbReference>
<organism evidence="14 15">
    <name type="scientific">Olsenella profusa F0195</name>
    <dbReference type="NCBI Taxonomy" id="1125712"/>
    <lineage>
        <taxon>Bacteria</taxon>
        <taxon>Bacillati</taxon>
        <taxon>Actinomycetota</taxon>
        <taxon>Coriobacteriia</taxon>
        <taxon>Coriobacteriales</taxon>
        <taxon>Atopobiaceae</taxon>
        <taxon>Olsenella</taxon>
    </lineage>
</organism>
<dbReference type="Pfam" id="PF03485">
    <property type="entry name" value="Arg_tRNA_synt_N"/>
    <property type="match status" value="1"/>
</dbReference>
<keyword evidence="4 10" id="KW-0436">Ligase</keyword>
<comment type="similarity">
    <text evidence="2 10 11">Belongs to the class-I aminoacyl-tRNA synthetase family.</text>
</comment>
<dbReference type="OrthoDB" id="9803211at2"/>
<proteinExistence type="inferred from homology"/>
<evidence type="ECO:0000256" key="4">
    <source>
        <dbReference type="ARBA" id="ARBA00022598"/>
    </source>
</evidence>
<name>U2TQI7_9ACTN</name>
<dbReference type="PANTHER" id="PTHR11956">
    <property type="entry name" value="ARGINYL-TRNA SYNTHETASE"/>
    <property type="match status" value="1"/>
</dbReference>
<dbReference type="PRINTS" id="PR01038">
    <property type="entry name" value="TRNASYNTHARG"/>
</dbReference>
<keyword evidence="5 10" id="KW-0547">Nucleotide-binding</keyword>
<dbReference type="SMART" id="SM01016">
    <property type="entry name" value="Arg_tRNA_synt_N"/>
    <property type="match status" value="1"/>
</dbReference>
<accession>U2TQI7</accession>
<dbReference type="SMART" id="SM00836">
    <property type="entry name" value="DALR_1"/>
    <property type="match status" value="1"/>
</dbReference>
<dbReference type="Proteomes" id="UP000016638">
    <property type="component" value="Unassembled WGS sequence"/>
</dbReference>
<dbReference type="FunFam" id="1.10.730.10:FF:000008">
    <property type="entry name" value="Arginine--tRNA ligase"/>
    <property type="match status" value="1"/>
</dbReference>
<evidence type="ECO:0000256" key="11">
    <source>
        <dbReference type="RuleBase" id="RU363038"/>
    </source>
</evidence>
<evidence type="ECO:0000256" key="1">
    <source>
        <dbReference type="ARBA" id="ARBA00004496"/>
    </source>
</evidence>
<gene>
    <name evidence="10 14" type="primary">argS</name>
    <name evidence="14" type="ORF">HMPREF1316_0080</name>
</gene>
<dbReference type="GO" id="GO:0004814">
    <property type="term" value="F:arginine-tRNA ligase activity"/>
    <property type="evidence" value="ECO:0007669"/>
    <property type="project" value="UniProtKB-UniRule"/>
</dbReference>
<evidence type="ECO:0000256" key="6">
    <source>
        <dbReference type="ARBA" id="ARBA00022840"/>
    </source>
</evidence>
<dbReference type="InterPro" id="IPR001412">
    <property type="entry name" value="aa-tRNA-synth_I_CS"/>
</dbReference>
<evidence type="ECO:0000256" key="10">
    <source>
        <dbReference type="HAMAP-Rule" id="MF_00123"/>
    </source>
</evidence>
<keyword evidence="8 10" id="KW-0030">Aminoacyl-tRNA synthetase</keyword>
<dbReference type="InterPro" id="IPR001278">
    <property type="entry name" value="Arg-tRNA-ligase"/>
</dbReference>